<reference evidence="2 3" key="1">
    <citation type="submission" date="2021-05" db="EMBL/GenBank/DDBJ databases">
        <title>A Polyphasic approach of four new species of the genus Ohtaekwangia: Ohtaekwangia histidinii sp. nov., Ohtaekwangia cretensis sp. nov., Ohtaekwangia indiensis sp. nov., Ohtaekwangia reichenbachii sp. nov. from diverse environment.</title>
        <authorList>
            <person name="Octaviana S."/>
        </authorList>
    </citation>
    <scope>NUCLEOTIDE SEQUENCE [LARGE SCALE GENOMIC DNA]</scope>
    <source>
        <strain evidence="2 3">PWU5</strain>
    </source>
</reference>
<feature type="transmembrane region" description="Helical" evidence="1">
    <location>
        <begin position="54"/>
        <end position="78"/>
    </location>
</feature>
<feature type="transmembrane region" description="Helical" evidence="1">
    <location>
        <begin position="110"/>
        <end position="131"/>
    </location>
</feature>
<evidence type="ECO:0008006" key="4">
    <source>
        <dbReference type="Google" id="ProtNLM"/>
    </source>
</evidence>
<dbReference type="Proteomes" id="UP001319080">
    <property type="component" value="Unassembled WGS sequence"/>
</dbReference>
<evidence type="ECO:0000256" key="1">
    <source>
        <dbReference type="SAM" id="Phobius"/>
    </source>
</evidence>
<organism evidence="2 3">
    <name type="scientific">Dawidia cretensis</name>
    <dbReference type="NCBI Taxonomy" id="2782350"/>
    <lineage>
        <taxon>Bacteria</taxon>
        <taxon>Pseudomonadati</taxon>
        <taxon>Bacteroidota</taxon>
        <taxon>Cytophagia</taxon>
        <taxon>Cytophagales</taxon>
        <taxon>Chryseotaleaceae</taxon>
        <taxon>Dawidia</taxon>
    </lineage>
</organism>
<feature type="transmembrane region" description="Helical" evidence="1">
    <location>
        <begin position="85"/>
        <end position="104"/>
    </location>
</feature>
<keyword evidence="1" id="KW-1133">Transmembrane helix</keyword>
<dbReference type="AlphaFoldDB" id="A0AAP2E387"/>
<proteinExistence type="predicted"/>
<evidence type="ECO:0000313" key="3">
    <source>
        <dbReference type="Proteomes" id="UP001319080"/>
    </source>
</evidence>
<evidence type="ECO:0000313" key="2">
    <source>
        <dbReference type="EMBL" id="MBT1711213.1"/>
    </source>
</evidence>
<keyword evidence="1" id="KW-0812">Transmembrane</keyword>
<feature type="transmembrane region" description="Helical" evidence="1">
    <location>
        <begin position="9"/>
        <end position="34"/>
    </location>
</feature>
<protein>
    <recommendedName>
        <fullName evidence="4">Sugar transporter</fullName>
    </recommendedName>
</protein>
<keyword evidence="1" id="KW-0472">Membrane</keyword>
<accession>A0AAP2E387</accession>
<name>A0AAP2E387_9BACT</name>
<gene>
    <name evidence="2" type="ORF">KK062_23415</name>
</gene>
<sequence>MTTSTKPAAWFWIVSIIALLWNLLGVMAYIMHVTMTPEALAALPEQERALYTNVPVWATAAFAIAVWGSTLACVLLLIRKKLATPVFVIAFIAILIQMVHSLFISNSIAVYGPGGMVMPVMIIVIGLYMILFSRQATSKDWLH</sequence>
<dbReference type="EMBL" id="JAHESE010000030">
    <property type="protein sequence ID" value="MBT1711213.1"/>
    <property type="molecule type" value="Genomic_DNA"/>
</dbReference>
<keyword evidence="3" id="KW-1185">Reference proteome</keyword>
<comment type="caution">
    <text evidence="2">The sequence shown here is derived from an EMBL/GenBank/DDBJ whole genome shotgun (WGS) entry which is preliminary data.</text>
</comment>